<reference evidence="1" key="2">
    <citation type="journal article" date="2015" name="Data Brief">
        <title>Shoot transcriptome of the giant reed, Arundo donax.</title>
        <authorList>
            <person name="Barrero R.A."/>
            <person name="Guerrero F.D."/>
            <person name="Moolhuijzen P."/>
            <person name="Goolsby J.A."/>
            <person name="Tidwell J."/>
            <person name="Bellgard S.E."/>
            <person name="Bellgard M.I."/>
        </authorList>
    </citation>
    <scope>NUCLEOTIDE SEQUENCE</scope>
    <source>
        <tissue evidence="1">Shoot tissue taken approximately 20 cm above the soil surface</tissue>
    </source>
</reference>
<evidence type="ECO:0000313" key="1">
    <source>
        <dbReference type="EMBL" id="JAD96846.1"/>
    </source>
</evidence>
<dbReference type="EMBL" id="GBRH01201049">
    <property type="protein sequence ID" value="JAD96846.1"/>
    <property type="molecule type" value="Transcribed_RNA"/>
</dbReference>
<name>A0A0A9E9X0_ARUDO</name>
<protein>
    <submittedName>
        <fullName evidence="1">Uncharacterized protein</fullName>
    </submittedName>
</protein>
<proteinExistence type="predicted"/>
<organism evidence="1">
    <name type="scientific">Arundo donax</name>
    <name type="common">Giant reed</name>
    <name type="synonym">Donax arundinaceus</name>
    <dbReference type="NCBI Taxonomy" id="35708"/>
    <lineage>
        <taxon>Eukaryota</taxon>
        <taxon>Viridiplantae</taxon>
        <taxon>Streptophyta</taxon>
        <taxon>Embryophyta</taxon>
        <taxon>Tracheophyta</taxon>
        <taxon>Spermatophyta</taxon>
        <taxon>Magnoliopsida</taxon>
        <taxon>Liliopsida</taxon>
        <taxon>Poales</taxon>
        <taxon>Poaceae</taxon>
        <taxon>PACMAD clade</taxon>
        <taxon>Arundinoideae</taxon>
        <taxon>Arundineae</taxon>
        <taxon>Arundo</taxon>
    </lineage>
</organism>
<reference evidence="1" key="1">
    <citation type="submission" date="2014-09" db="EMBL/GenBank/DDBJ databases">
        <authorList>
            <person name="Magalhaes I.L.F."/>
            <person name="Oliveira U."/>
            <person name="Santos F.R."/>
            <person name="Vidigal T.H.D.A."/>
            <person name="Brescovit A.D."/>
            <person name="Santos A.J."/>
        </authorList>
    </citation>
    <scope>NUCLEOTIDE SEQUENCE</scope>
    <source>
        <tissue evidence="1">Shoot tissue taken approximately 20 cm above the soil surface</tissue>
    </source>
</reference>
<accession>A0A0A9E9X0</accession>
<dbReference type="AlphaFoldDB" id="A0A0A9E9X0"/>
<sequence>MLFYFIRLSTMEFITFTSYNCLK</sequence>